<dbReference type="Proteomes" id="UP001175228">
    <property type="component" value="Unassembled WGS sequence"/>
</dbReference>
<comment type="caution">
    <text evidence="1">The sequence shown here is derived from an EMBL/GenBank/DDBJ whole genome shotgun (WGS) entry which is preliminary data.</text>
</comment>
<accession>A0AA39TJU8</accession>
<dbReference type="AlphaFoldDB" id="A0AA39TJU8"/>
<protein>
    <submittedName>
        <fullName evidence="1">Uncharacterized protein</fullName>
    </submittedName>
</protein>
<evidence type="ECO:0000313" key="1">
    <source>
        <dbReference type="EMBL" id="KAK0492206.1"/>
    </source>
</evidence>
<gene>
    <name evidence="1" type="ORF">EDD18DRAFT_523945</name>
</gene>
<reference evidence="1" key="1">
    <citation type="submission" date="2023-06" db="EMBL/GenBank/DDBJ databases">
        <authorList>
            <consortium name="Lawrence Berkeley National Laboratory"/>
            <person name="Ahrendt S."/>
            <person name="Sahu N."/>
            <person name="Indic B."/>
            <person name="Wong-Bajracharya J."/>
            <person name="Merenyi Z."/>
            <person name="Ke H.-M."/>
            <person name="Monk M."/>
            <person name="Kocsube S."/>
            <person name="Drula E."/>
            <person name="Lipzen A."/>
            <person name="Balint B."/>
            <person name="Henrissat B."/>
            <person name="Andreopoulos B."/>
            <person name="Martin F.M."/>
            <person name="Harder C.B."/>
            <person name="Rigling D."/>
            <person name="Ford K.L."/>
            <person name="Foster G.D."/>
            <person name="Pangilinan J."/>
            <person name="Papanicolaou A."/>
            <person name="Barry K."/>
            <person name="LaButti K."/>
            <person name="Viragh M."/>
            <person name="Koriabine M."/>
            <person name="Yan M."/>
            <person name="Riley R."/>
            <person name="Champramary S."/>
            <person name="Plett K.L."/>
            <person name="Tsai I.J."/>
            <person name="Slot J."/>
            <person name="Sipos G."/>
            <person name="Plett J."/>
            <person name="Nagy L.G."/>
            <person name="Grigoriev I.V."/>
        </authorList>
    </citation>
    <scope>NUCLEOTIDE SEQUENCE</scope>
    <source>
        <strain evidence="1">HWK02</strain>
    </source>
</reference>
<organism evidence="1 2">
    <name type="scientific">Armillaria luteobubalina</name>
    <dbReference type="NCBI Taxonomy" id="153913"/>
    <lineage>
        <taxon>Eukaryota</taxon>
        <taxon>Fungi</taxon>
        <taxon>Dikarya</taxon>
        <taxon>Basidiomycota</taxon>
        <taxon>Agaricomycotina</taxon>
        <taxon>Agaricomycetes</taxon>
        <taxon>Agaricomycetidae</taxon>
        <taxon>Agaricales</taxon>
        <taxon>Marasmiineae</taxon>
        <taxon>Physalacriaceae</taxon>
        <taxon>Armillaria</taxon>
    </lineage>
</organism>
<keyword evidence="2" id="KW-1185">Reference proteome</keyword>
<dbReference type="EMBL" id="JAUEPU010000031">
    <property type="protein sequence ID" value="KAK0492206.1"/>
    <property type="molecule type" value="Genomic_DNA"/>
</dbReference>
<proteinExistence type="predicted"/>
<evidence type="ECO:0000313" key="2">
    <source>
        <dbReference type="Proteomes" id="UP001175228"/>
    </source>
</evidence>
<name>A0AA39TJU8_9AGAR</name>
<sequence>MASNKLLLNLGPNILPIIDMHKRLLKCCLRVDEELLDCDQPIPGMELKVERLLRLFPYHSRYIVAPDVASLELNAAIQSIEVAGLRAGGRPAGLLDPVTFLRDNIQSNRAFKLLPLCWSQLVRVARDEGAFRPLDPEDDGRSNMFPLHLCSSVLCSYDASQKGLKQDFGCPLILTFSEALPYFPGKVYHLVLEMLSRFVKDPPSDWTSLPTSLRTFVVAVEFLLHRLALDETDSSRGIIHLSLTAAVEWIYDQTFSLQESPAVVKVLEDILTTELILECSEELRQNKLTYGTIRAYRRCMTISPSACSSVRGLQSILDFMTTNWVHPWFSDERQADDTCLMLANLLANHVFAAYAVFLVNRCLEFFGNHLFDVASTPVISQYIAGISAMLHGSEGGIDTATLQQHIDHLHEPHHLFLACTILASRTPGDVPTDRHAIYTDITTLLRFRPQDTAWDQCHTKLRDLVGKDDAGFFAQQCLWQIGVLREMTVQEIQVAQDRIKYVVEVVDGFFDRGVDISVSRQPFPCQRWFFLQLLIQVTYKSIRPLIGRVLGWRFSRKPPGLAR</sequence>